<dbReference type="Pfam" id="PF13627">
    <property type="entry name" value="LptM_cons"/>
    <property type="match status" value="1"/>
</dbReference>
<dbReference type="GO" id="GO:0009279">
    <property type="term" value="C:cell outer membrane"/>
    <property type="evidence" value="ECO:0007669"/>
    <property type="project" value="UniProtKB-SubCell"/>
</dbReference>
<proteinExistence type="predicted"/>
<dbReference type="RefSeq" id="WP_157400473.1">
    <property type="nucleotide sequence ID" value="NZ_WSEL01000009.1"/>
</dbReference>
<keyword evidence="4" id="KW-0564">Palmitate</keyword>
<keyword evidence="9" id="KW-1185">Reference proteome</keyword>
<reference evidence="8 9" key="1">
    <citation type="submission" date="2019-12" db="EMBL/GenBank/DDBJ databases">
        <authorList>
            <person name="Huq M.A."/>
        </authorList>
    </citation>
    <scope>NUCLEOTIDE SEQUENCE [LARGE SCALE GENOMIC DNA]</scope>
    <source>
        <strain evidence="8 9">MAH-25</strain>
    </source>
</reference>
<evidence type="ECO:0000313" key="9">
    <source>
        <dbReference type="Proteomes" id="UP000469385"/>
    </source>
</evidence>
<evidence type="ECO:0000256" key="3">
    <source>
        <dbReference type="ARBA" id="ARBA00023136"/>
    </source>
</evidence>
<evidence type="ECO:0008006" key="10">
    <source>
        <dbReference type="Google" id="ProtNLM"/>
    </source>
</evidence>
<dbReference type="InterPro" id="IPR032831">
    <property type="entry name" value="LptM_cons"/>
</dbReference>
<feature type="region of interest" description="Disordered" evidence="7">
    <location>
        <begin position="43"/>
        <end position="87"/>
    </location>
</feature>
<protein>
    <recommendedName>
        <fullName evidence="10">Sugar transporter</fullName>
    </recommendedName>
</protein>
<evidence type="ECO:0000256" key="4">
    <source>
        <dbReference type="ARBA" id="ARBA00023139"/>
    </source>
</evidence>
<dbReference type="AlphaFoldDB" id="A0A6N8J0G7"/>
<comment type="caution">
    <text evidence="8">The sequence shown here is derived from an EMBL/GenBank/DDBJ whole genome shotgun (WGS) entry which is preliminary data.</text>
</comment>
<evidence type="ECO:0000256" key="5">
    <source>
        <dbReference type="ARBA" id="ARBA00023237"/>
    </source>
</evidence>
<sequence length="87" mass="8694">MLTFDSILCSVPRRPALAVAAALLLGACGQRGPLYLPTEPAAAGRASLPQSLNPTRAASDPAAPPAPAAMPPQDLPPAAGNTSTVRP</sequence>
<dbReference type="EMBL" id="WSEL01000009">
    <property type="protein sequence ID" value="MVQ32528.1"/>
    <property type="molecule type" value="Genomic_DNA"/>
</dbReference>
<name>A0A6N8J0G7_9BURK</name>
<dbReference type="NCBIfam" id="NF047847">
    <property type="entry name" value="SS_mature_LptM"/>
    <property type="match status" value="1"/>
</dbReference>
<keyword evidence="2" id="KW-0732">Signal</keyword>
<feature type="compositionally biased region" description="Pro residues" evidence="7">
    <location>
        <begin position="62"/>
        <end position="75"/>
    </location>
</feature>
<gene>
    <name evidence="8" type="ORF">GON04_23940</name>
</gene>
<evidence type="ECO:0000256" key="1">
    <source>
        <dbReference type="ARBA" id="ARBA00004459"/>
    </source>
</evidence>
<evidence type="ECO:0000313" key="8">
    <source>
        <dbReference type="EMBL" id="MVQ32528.1"/>
    </source>
</evidence>
<dbReference type="Proteomes" id="UP000469385">
    <property type="component" value="Unassembled WGS sequence"/>
</dbReference>
<evidence type="ECO:0000256" key="7">
    <source>
        <dbReference type="SAM" id="MobiDB-lite"/>
    </source>
</evidence>
<keyword evidence="5" id="KW-0998">Cell outer membrane</keyword>
<organism evidence="8 9">
    <name type="scientific">Ramlibacter pinisoli</name>
    <dbReference type="NCBI Taxonomy" id="2682844"/>
    <lineage>
        <taxon>Bacteria</taxon>
        <taxon>Pseudomonadati</taxon>
        <taxon>Pseudomonadota</taxon>
        <taxon>Betaproteobacteria</taxon>
        <taxon>Burkholderiales</taxon>
        <taxon>Comamonadaceae</taxon>
        <taxon>Ramlibacter</taxon>
    </lineage>
</organism>
<evidence type="ECO:0000256" key="6">
    <source>
        <dbReference type="ARBA" id="ARBA00023288"/>
    </source>
</evidence>
<keyword evidence="6" id="KW-0449">Lipoprotein</keyword>
<evidence type="ECO:0000256" key="2">
    <source>
        <dbReference type="ARBA" id="ARBA00022729"/>
    </source>
</evidence>
<accession>A0A6N8J0G7</accession>
<keyword evidence="3" id="KW-0472">Membrane</keyword>
<comment type="subcellular location">
    <subcellularLocation>
        <location evidence="1">Cell outer membrane</location>
        <topology evidence="1">Lipid-anchor</topology>
    </subcellularLocation>
</comment>